<dbReference type="Proteomes" id="UP001529256">
    <property type="component" value="Unassembled WGS sequence"/>
</dbReference>
<reference evidence="3" key="1">
    <citation type="submission" date="2023-06" db="EMBL/GenBank/DDBJ databases">
        <title>Identification and characterization of horizontal gene transfer across gut microbiota members of farm animals based on homology search.</title>
        <authorList>
            <person name="Zeman M."/>
            <person name="Kubasova T."/>
            <person name="Jahodarova E."/>
            <person name="Nykrynova M."/>
            <person name="Rychlik I."/>
        </authorList>
    </citation>
    <scope>NUCLEOTIDE SEQUENCE [LARGE SCALE GENOMIC DNA]</scope>
    <source>
        <strain evidence="3">153_Feed</strain>
    </source>
</reference>
<evidence type="ECO:0000313" key="2">
    <source>
        <dbReference type="EMBL" id="MDM8270552.1"/>
    </source>
</evidence>
<protein>
    <recommendedName>
        <fullName evidence="4">P27 family phage terminase small subunit</fullName>
    </recommendedName>
</protein>
<reference evidence="2 3" key="3">
    <citation type="submission" date="2023-06" db="EMBL/GenBank/DDBJ databases">
        <authorList>
            <person name="Zeman M."/>
            <person name="Kubasova T."/>
            <person name="Jahodarova E."/>
            <person name="Nykrynova M."/>
            <person name="Rychlik I."/>
        </authorList>
    </citation>
    <scope>NUCLEOTIDE SEQUENCE [LARGE SCALE GENOMIC DNA]</scope>
    <source>
        <strain evidence="2 3">153_Feed</strain>
    </source>
</reference>
<accession>A0ABT7V1T8</accession>
<proteinExistence type="predicted"/>
<dbReference type="RefSeq" id="WP_289510648.1">
    <property type="nucleotide sequence ID" value="NZ_JAUDEA010000002.1"/>
</dbReference>
<gene>
    <name evidence="2" type="ORF">QUW25_02470</name>
</gene>
<reference evidence="2 3" key="2">
    <citation type="submission" date="2023-06" db="EMBL/GenBank/DDBJ databases">
        <title>Identification and characterization of horizontal gene transfer across gut microbiota members of farm animals based on homology search.</title>
        <authorList>
            <person name="Schwarzerova J."/>
            <person name="Nykrynova M."/>
            <person name="Jureckova K."/>
            <person name="Cejkova D."/>
            <person name="Rychlik I."/>
        </authorList>
    </citation>
    <scope>NUCLEOTIDE SEQUENCE [LARGE SCALE GENOMIC DNA]</scope>
    <source>
        <strain evidence="2 3">153_Feed</strain>
    </source>
</reference>
<evidence type="ECO:0008006" key="4">
    <source>
        <dbReference type="Google" id="ProtNLM"/>
    </source>
</evidence>
<comment type="caution">
    <text evidence="2">The sequence shown here is derived from an EMBL/GenBank/DDBJ whole genome shotgun (WGS) entry which is preliminary data.</text>
</comment>
<evidence type="ECO:0000256" key="1">
    <source>
        <dbReference type="SAM" id="MobiDB-lite"/>
    </source>
</evidence>
<organism evidence="2 3">
    <name type="scientific">Thermophilibacter provencensis</name>
    <dbReference type="NCBI Taxonomy" id="1852386"/>
    <lineage>
        <taxon>Bacteria</taxon>
        <taxon>Bacillati</taxon>
        <taxon>Actinomycetota</taxon>
        <taxon>Coriobacteriia</taxon>
        <taxon>Coriobacteriales</taxon>
        <taxon>Atopobiaceae</taxon>
        <taxon>Thermophilibacter</taxon>
    </lineage>
</organism>
<evidence type="ECO:0000313" key="3">
    <source>
        <dbReference type="Proteomes" id="UP001529256"/>
    </source>
</evidence>
<name>A0ABT7V1T8_9ACTN</name>
<feature type="region of interest" description="Disordered" evidence="1">
    <location>
        <begin position="96"/>
        <end position="117"/>
    </location>
</feature>
<dbReference type="EMBL" id="JAUDEA010000002">
    <property type="protein sequence ID" value="MDM8270552.1"/>
    <property type="molecule type" value="Genomic_DNA"/>
</dbReference>
<sequence length="117" mass="12627">MSDARPRAEAICASLQEPTRARAVELAENVLWMEQKLANAREVIGRSSVAIPYDNGGGQRGIRKNPAFDGYNSLMSSYTKALKQLCEMLGVQEVDDGDDGLDSIIAGASTTRPRRAG</sequence>
<keyword evidence="3" id="KW-1185">Reference proteome</keyword>